<dbReference type="eggNOG" id="COG0007">
    <property type="taxonomic scope" value="Bacteria"/>
</dbReference>
<proteinExistence type="predicted"/>
<dbReference type="GO" id="GO:0004851">
    <property type="term" value="F:uroporphyrin-III C-methyltransferase activity"/>
    <property type="evidence" value="ECO:0007669"/>
    <property type="project" value="UniProtKB-EC"/>
</dbReference>
<keyword evidence="9" id="KW-1185">Reference proteome</keyword>
<dbReference type="SUPFAM" id="SSF69618">
    <property type="entry name" value="HemD-like"/>
    <property type="match status" value="1"/>
</dbReference>
<dbReference type="Gene3D" id="3.40.50.10090">
    <property type="match status" value="2"/>
</dbReference>
<dbReference type="Gene3D" id="3.40.1010.10">
    <property type="entry name" value="Cobalt-precorrin-4 Transmethylase, Domain 1"/>
    <property type="match status" value="1"/>
</dbReference>
<keyword evidence="4" id="KW-0949">S-adenosyl-L-methionine</keyword>
<dbReference type="PANTHER" id="PTHR45790:SF3">
    <property type="entry name" value="S-ADENOSYL-L-METHIONINE-DEPENDENT UROPORPHYRINOGEN III METHYLTRANSFERASE, CHLOROPLASTIC"/>
    <property type="match status" value="1"/>
</dbReference>
<evidence type="ECO:0000256" key="1">
    <source>
        <dbReference type="ARBA" id="ARBA00012162"/>
    </source>
</evidence>
<comment type="caution">
    <text evidence="8">The sequence shown here is derived from an EMBL/GenBank/DDBJ whole genome shotgun (WGS) entry which is preliminary data.</text>
</comment>
<gene>
    <name evidence="8" type="ORF">CTER_3110</name>
</gene>
<dbReference type="Pfam" id="PF02602">
    <property type="entry name" value="HEM4"/>
    <property type="match status" value="1"/>
</dbReference>
<dbReference type="RefSeq" id="WP_004627148.1">
    <property type="nucleotide sequence ID" value="NZ_AORV01000043.1"/>
</dbReference>
<dbReference type="FunFam" id="3.40.1010.10:FF:000001">
    <property type="entry name" value="Siroheme synthase"/>
    <property type="match status" value="1"/>
</dbReference>
<evidence type="ECO:0000256" key="4">
    <source>
        <dbReference type="ARBA" id="ARBA00022691"/>
    </source>
</evidence>
<dbReference type="NCBIfam" id="TIGR01469">
    <property type="entry name" value="cobA_cysG_Cterm"/>
    <property type="match status" value="1"/>
</dbReference>
<dbReference type="InterPro" id="IPR014777">
    <property type="entry name" value="4pyrrole_Mease_sub1"/>
</dbReference>
<dbReference type="PATRIC" id="fig|1195236.3.peg.3335"/>
<dbReference type="Pfam" id="PF00590">
    <property type="entry name" value="TP_methylase"/>
    <property type="match status" value="1"/>
</dbReference>
<evidence type="ECO:0000259" key="6">
    <source>
        <dbReference type="Pfam" id="PF00590"/>
    </source>
</evidence>
<organism evidence="8 9">
    <name type="scientific">Ruminiclostridium cellobioparum subsp. termitidis CT1112</name>
    <dbReference type="NCBI Taxonomy" id="1195236"/>
    <lineage>
        <taxon>Bacteria</taxon>
        <taxon>Bacillati</taxon>
        <taxon>Bacillota</taxon>
        <taxon>Clostridia</taxon>
        <taxon>Eubacteriales</taxon>
        <taxon>Oscillospiraceae</taxon>
        <taxon>Ruminiclostridium</taxon>
    </lineage>
</organism>
<dbReference type="GO" id="GO:0019354">
    <property type="term" value="P:siroheme biosynthetic process"/>
    <property type="evidence" value="ECO:0007669"/>
    <property type="project" value="InterPro"/>
</dbReference>
<feature type="domain" description="Tetrapyrrole methylase" evidence="6">
    <location>
        <begin position="4"/>
        <end position="223"/>
    </location>
</feature>
<dbReference type="CDD" id="cd11642">
    <property type="entry name" value="SUMT"/>
    <property type="match status" value="1"/>
</dbReference>
<dbReference type="InterPro" id="IPR035996">
    <property type="entry name" value="4pyrrol_Methylase_sf"/>
</dbReference>
<dbReference type="InterPro" id="IPR003754">
    <property type="entry name" value="4pyrrol_synth_uPrphyn_synth"/>
</dbReference>
<keyword evidence="8" id="KW-0456">Lyase</keyword>
<dbReference type="Proteomes" id="UP000014155">
    <property type="component" value="Unassembled WGS sequence"/>
</dbReference>
<dbReference type="EC" id="2.1.1.107" evidence="1"/>
<dbReference type="PANTHER" id="PTHR45790">
    <property type="entry name" value="SIROHEME SYNTHASE-RELATED"/>
    <property type="match status" value="1"/>
</dbReference>
<protein>
    <recommendedName>
        <fullName evidence="1">uroporphyrinogen-III C-methyltransferase</fullName>
        <ecNumber evidence="1">2.1.1.107</ecNumber>
    </recommendedName>
</protein>
<reference evidence="8 9" key="1">
    <citation type="journal article" date="2013" name="Genome Announc.">
        <title>Draft Genome Sequence of the Cellulolytic, Mesophilic, Anaerobic Bacterium Clostridium termitidis Strain CT1112 (DSM 5398).</title>
        <authorList>
            <person name="Lal S."/>
            <person name="Ramachandran U."/>
            <person name="Zhang X."/>
            <person name="Munir R."/>
            <person name="Sparling R."/>
            <person name="Levin D.B."/>
        </authorList>
    </citation>
    <scope>NUCLEOTIDE SEQUENCE [LARGE SCALE GENOMIC DNA]</scope>
    <source>
        <strain evidence="8 9">CT1112</strain>
    </source>
</reference>
<evidence type="ECO:0000256" key="5">
    <source>
        <dbReference type="ARBA" id="ARBA00023244"/>
    </source>
</evidence>
<evidence type="ECO:0000259" key="7">
    <source>
        <dbReference type="Pfam" id="PF02602"/>
    </source>
</evidence>
<dbReference type="CDD" id="cd06578">
    <property type="entry name" value="HemD"/>
    <property type="match status" value="1"/>
</dbReference>
<keyword evidence="3 8" id="KW-0808">Transferase</keyword>
<dbReference type="InterPro" id="IPR003043">
    <property type="entry name" value="Uropor_MeTrfase_CS"/>
</dbReference>
<dbReference type="AlphaFoldDB" id="S0FHC3"/>
<evidence type="ECO:0000313" key="9">
    <source>
        <dbReference type="Proteomes" id="UP000014155"/>
    </source>
</evidence>
<dbReference type="PROSITE" id="PS00839">
    <property type="entry name" value="SUMT_1"/>
    <property type="match status" value="1"/>
</dbReference>
<dbReference type="GO" id="GO:0032259">
    <property type="term" value="P:methylation"/>
    <property type="evidence" value="ECO:0007669"/>
    <property type="project" value="UniProtKB-KW"/>
</dbReference>
<dbReference type="EMBL" id="AORV01000043">
    <property type="protein sequence ID" value="EMS71115.1"/>
    <property type="molecule type" value="Genomic_DNA"/>
</dbReference>
<dbReference type="InterPro" id="IPR036108">
    <property type="entry name" value="4pyrrol_syn_uPrphyn_synt_sf"/>
</dbReference>
<evidence type="ECO:0000256" key="2">
    <source>
        <dbReference type="ARBA" id="ARBA00022603"/>
    </source>
</evidence>
<dbReference type="InterPro" id="IPR014776">
    <property type="entry name" value="4pyrrole_Mease_sub2"/>
</dbReference>
<evidence type="ECO:0000313" key="8">
    <source>
        <dbReference type="EMBL" id="EMS71115.1"/>
    </source>
</evidence>
<dbReference type="InterPro" id="IPR000878">
    <property type="entry name" value="4pyrrol_Mease"/>
</dbReference>
<keyword evidence="2 8" id="KW-0489">Methyltransferase</keyword>
<dbReference type="FunFam" id="3.30.950.10:FF:000001">
    <property type="entry name" value="Siroheme synthase"/>
    <property type="match status" value="1"/>
</dbReference>
<dbReference type="InterPro" id="IPR006366">
    <property type="entry name" value="CobA/CysG_C"/>
</dbReference>
<feature type="domain" description="Tetrapyrrole biosynthesis uroporphyrinogen III synthase" evidence="7">
    <location>
        <begin position="274"/>
        <end position="501"/>
    </location>
</feature>
<dbReference type="Gene3D" id="3.30.950.10">
    <property type="entry name" value="Methyltransferase, Cobalt-precorrin-4 Transmethylase, Domain 2"/>
    <property type="match status" value="1"/>
</dbReference>
<accession>S0FHC3</accession>
<dbReference type="NCBIfam" id="NF004790">
    <property type="entry name" value="PRK06136.1"/>
    <property type="match status" value="1"/>
</dbReference>
<dbReference type="STRING" id="1195236.CTER_3110"/>
<name>S0FHC3_RUMCE</name>
<sequence length="517" mass="56543">MAGKVYIIGAGPGNYKLLTLKAAEAIKQSDVIVYDRLIDSNVLGFAHDGAEFVYVGKQPQHHQVPQKEINKILLKYANEGRTVARVKGGDPFLFGRGGEECEYLHKNGIEFEVVPGITSAIAVPAYAGIPVTHREHASSLHIITGHHSVENKISGDGEDKPLCDFETLAKQEGTLVFLMGVKNIGEICSGLMKFGKEPRTPVAVVEKGTRPGQRVVNGTLSDIAEKCVHYRVKSPAVIVAGQVAELGESLGWYSKGVLSGNRIVVTRPAEHSDTLVKGLEAHGAHVTEFPVIKITEVQENEQFHTALNRLDSYSWLIFTSANGVEIFFRRLNQLKTDIRRLYGIKLAVVGSATEKALNSKGLYPDYIPEKYTSKELLSGLIERIEGRDKILLIDSELSRPELTRGFKDNGIAYDEIAVYTAETSNLGSRLDYLVPELEKADIITFASPSAVKAFVTILGKEKIRELPAHMVCIGPVTAGAAAEEGITVTAVAEQYNSEGIINKIIELSENRRLNTQQ</sequence>
<dbReference type="InterPro" id="IPR050161">
    <property type="entry name" value="Siro_Cobalamin_biosynth"/>
</dbReference>
<evidence type="ECO:0000256" key="3">
    <source>
        <dbReference type="ARBA" id="ARBA00022679"/>
    </source>
</evidence>
<dbReference type="GO" id="GO:0004852">
    <property type="term" value="F:uroporphyrinogen-III synthase activity"/>
    <property type="evidence" value="ECO:0007669"/>
    <property type="project" value="InterPro"/>
</dbReference>
<keyword evidence="5" id="KW-0627">Porphyrin biosynthesis</keyword>
<dbReference type="SUPFAM" id="SSF53790">
    <property type="entry name" value="Tetrapyrrole methylase"/>
    <property type="match status" value="1"/>
</dbReference>